<evidence type="ECO:0000313" key="2">
    <source>
        <dbReference type="Proteomes" id="UP000434580"/>
    </source>
</evidence>
<gene>
    <name evidence="1" type="ORF">DPBNPPHM_01018</name>
</gene>
<accession>A0A5S9PIL5</accession>
<sequence length="167" mass="18690">MTSSRVFPPGGFGNHSATVRVYLPNPPPVNPFNYPEKTRPVSVADQHVIVTESGNHWRKIFVILAKLGLKLRDEGDDWRAYRASRLLSADGEMVVLFSPPDENFGGVHIVAGKACAELLGVADNVVWLDRYFAVDKATRLIVCPYLDYRQLSDARLDRLLELVVSLR</sequence>
<dbReference type="InterPro" id="IPR054222">
    <property type="entry name" value="DUF6942"/>
</dbReference>
<organism evidence="1 2">
    <name type="scientific">BD1-7 clade bacterium</name>
    <dbReference type="NCBI Taxonomy" id="2029982"/>
    <lineage>
        <taxon>Bacteria</taxon>
        <taxon>Pseudomonadati</taxon>
        <taxon>Pseudomonadota</taxon>
        <taxon>Gammaproteobacteria</taxon>
        <taxon>Cellvibrionales</taxon>
        <taxon>Spongiibacteraceae</taxon>
        <taxon>BD1-7 clade</taxon>
    </lineage>
</organism>
<dbReference type="OrthoDB" id="6077837at2"/>
<dbReference type="Proteomes" id="UP000434580">
    <property type="component" value="Unassembled WGS sequence"/>
</dbReference>
<reference evidence="1 2" key="1">
    <citation type="submission" date="2019-11" db="EMBL/GenBank/DDBJ databases">
        <authorList>
            <person name="Holert J."/>
        </authorList>
    </citation>
    <scope>NUCLEOTIDE SEQUENCE [LARGE SCALE GENOMIC DNA]</scope>
    <source>
        <strain evidence="1">BC5_2</strain>
    </source>
</reference>
<dbReference type="EMBL" id="CACSII010000012">
    <property type="protein sequence ID" value="CAA0104023.1"/>
    <property type="molecule type" value="Genomic_DNA"/>
</dbReference>
<dbReference type="Pfam" id="PF22098">
    <property type="entry name" value="DUF6942"/>
    <property type="match status" value="1"/>
</dbReference>
<name>A0A5S9PIL5_9GAMM</name>
<evidence type="ECO:0000313" key="1">
    <source>
        <dbReference type="EMBL" id="CAA0104023.1"/>
    </source>
</evidence>
<proteinExistence type="predicted"/>
<protein>
    <submittedName>
        <fullName evidence="1">Uncharacterized protein</fullName>
    </submittedName>
</protein>
<dbReference type="AlphaFoldDB" id="A0A5S9PIL5"/>